<feature type="signal peptide" evidence="1">
    <location>
        <begin position="1"/>
        <end position="19"/>
    </location>
</feature>
<evidence type="ECO:0000256" key="1">
    <source>
        <dbReference type="SAM" id="SignalP"/>
    </source>
</evidence>
<evidence type="ECO:0000259" key="2">
    <source>
        <dbReference type="Pfam" id="PF07589"/>
    </source>
</evidence>
<name>A0AAW7X400_9GAMM</name>
<dbReference type="AlphaFoldDB" id="A0AAW7X400"/>
<reference evidence="3" key="1">
    <citation type="submission" date="2023-07" db="EMBL/GenBank/DDBJ databases">
        <title>Genome content predicts the carbon catabolic preferences of heterotrophic bacteria.</title>
        <authorList>
            <person name="Gralka M."/>
        </authorList>
    </citation>
    <scope>NUCLEOTIDE SEQUENCE</scope>
    <source>
        <strain evidence="3">I3M17_2</strain>
    </source>
</reference>
<proteinExistence type="predicted"/>
<feature type="domain" description="Ice-binding protein C-terminal" evidence="2">
    <location>
        <begin position="184"/>
        <end position="207"/>
    </location>
</feature>
<accession>A0AAW7X400</accession>
<dbReference type="RefSeq" id="WP_252738265.1">
    <property type="nucleotide sequence ID" value="NZ_JAHKPP010000002.1"/>
</dbReference>
<gene>
    <name evidence="3" type="ORF">Q4521_06465</name>
</gene>
<dbReference type="EMBL" id="JAUOPB010000004">
    <property type="protein sequence ID" value="MDO6422109.1"/>
    <property type="molecule type" value="Genomic_DNA"/>
</dbReference>
<dbReference type="Pfam" id="PF07589">
    <property type="entry name" value="PEP-CTERM"/>
    <property type="match status" value="1"/>
</dbReference>
<evidence type="ECO:0000313" key="3">
    <source>
        <dbReference type="EMBL" id="MDO6422109.1"/>
    </source>
</evidence>
<dbReference type="InterPro" id="IPR013424">
    <property type="entry name" value="Ice-binding_C"/>
</dbReference>
<comment type="caution">
    <text evidence="3">The sequence shown here is derived from an EMBL/GenBank/DDBJ whole genome shotgun (WGS) entry which is preliminary data.</text>
</comment>
<feature type="chain" id="PRO_5043476888" evidence="1">
    <location>
        <begin position="20"/>
        <end position="209"/>
    </location>
</feature>
<dbReference type="Gene3D" id="2.60.120.260">
    <property type="entry name" value="Galactose-binding domain-like"/>
    <property type="match status" value="1"/>
</dbReference>
<dbReference type="Proteomes" id="UP001169760">
    <property type="component" value="Unassembled WGS sequence"/>
</dbReference>
<organism evidence="3 4">
    <name type="scientific">Saccharophagus degradans</name>
    <dbReference type="NCBI Taxonomy" id="86304"/>
    <lineage>
        <taxon>Bacteria</taxon>
        <taxon>Pseudomonadati</taxon>
        <taxon>Pseudomonadota</taxon>
        <taxon>Gammaproteobacteria</taxon>
        <taxon>Cellvibrionales</taxon>
        <taxon>Cellvibrionaceae</taxon>
        <taxon>Saccharophagus</taxon>
    </lineage>
</organism>
<keyword evidence="1" id="KW-0732">Signal</keyword>
<evidence type="ECO:0000313" key="4">
    <source>
        <dbReference type="Proteomes" id="UP001169760"/>
    </source>
</evidence>
<protein>
    <submittedName>
        <fullName evidence="3">PEP-CTERM sorting domain-containing protein</fullName>
    </submittedName>
</protein>
<sequence>MLRILVLVASFVFAVSAQANLLVNGDFEDGLNGWGSEFGSVQVVNKNGNNVAKLNDNNSSGLEVLWQSFYIPTEVNTVSFSFDFKFKGWDNSRHQEDLAGSLLEVRDGITSWWDWSPWSIVEAVEFDLNSGWMSFYGEYDVSNIVDIDPNGRVFFGIFEDSGWCNDLTDSVLFIDNVVVAAVASVPEPGTFALLMLGLAGLVFARRKAV</sequence>
<dbReference type="NCBIfam" id="TIGR02595">
    <property type="entry name" value="PEP_CTERM"/>
    <property type="match status" value="1"/>
</dbReference>